<evidence type="ECO:0000313" key="1">
    <source>
        <dbReference type="EMBL" id="EPS94296.1"/>
    </source>
</evidence>
<gene>
    <name evidence="1" type="ORF">FOMPIDRAFT_62100</name>
</gene>
<proteinExistence type="predicted"/>
<dbReference type="InterPro" id="IPR041078">
    <property type="entry name" value="Plavaka"/>
</dbReference>
<evidence type="ECO:0000313" key="2">
    <source>
        <dbReference type="Proteomes" id="UP000015241"/>
    </source>
</evidence>
<sequence length="867" mass="99123">MAPPKLLFRRIPGAGEDHGAHPTVFELRRFGQIVKNQPIWHPFASRDEWELCEWIIESNLTQRATDRFLKGSLVADKSKFSSFHNNETFLRTVDSLPGPSADWKLIEITVEGNQVDASGKRMSEVLELWGRDPVLLVDDLTGDPHFKGKSSYAPTQAVFERNDPDAPEIQFFEDIPTGEWMWRVQSMLPSGATIAPIIISLDKTQLSTFSGDKQAWPVYLTIGNIFNDVRRKPSERAVVLLGYLPVAKLTCFAPSERSLQGYRLFHFAMRKLLEPLVKAGQEGVEMCCSDGYKRDIYPILAAYVADYPEQCLVCCCKENRCPSCLVKATERGQLLNNLFRDPAATLAAMRDPHGSDGLFDDQGLREIPDPFWSNLPYTNIFGCITPDLLHQLHKGVFKDHFVKWSTHGHTSETDARMGRVPPYHGLRVFKKGISVIQKWTGIEYRQMEKVFVAVLASMHFLDPRIRKATRNLLDFIYLAHYPSHTSSTLEEMRTALVAFHENKDVFVELGIRQHFNIPKVHWLDHYIPSIVALGSCDGFSTDTFERLHIDFAKQGYRASNRREYLKQMVVWLTRREKVKSHQSYLRWITSVDPNQPRLSSTVSRLDEDDSELASYPDELMPMLGQIDGDYSISRAPGLGYKSGADLIQTFGALQFEDCLTRFLLSECPAAPLHDLAILGSQYGIYSQFYRTLPSLHRSLHQATPNHFVDRVCAYPAVGKRPAYYDTILYLPGYRASQSPPCTLQEYRVAQIRTIFSLPPHLQRLRQWPDEEHAHLAYIELFTPFEEDPEPYSGLYTVARSHQNMHRRAAVIPLTSIYRSCHLVADCGEEIERSWKSETVLEQCEDFFLNAFSDHPMYKFLRTVAPPS</sequence>
<dbReference type="OrthoDB" id="2418900at2759"/>
<dbReference type="eggNOG" id="ENOG502SHSB">
    <property type="taxonomic scope" value="Eukaryota"/>
</dbReference>
<protein>
    <submittedName>
        <fullName evidence="1">Uncharacterized protein</fullName>
    </submittedName>
</protein>
<accession>S8DL91</accession>
<reference evidence="1 2" key="1">
    <citation type="journal article" date="2012" name="Science">
        <title>The Paleozoic origin of enzymatic lignin decomposition reconstructed from 31 fungal genomes.</title>
        <authorList>
            <person name="Floudas D."/>
            <person name="Binder M."/>
            <person name="Riley R."/>
            <person name="Barry K."/>
            <person name="Blanchette R.A."/>
            <person name="Henrissat B."/>
            <person name="Martinez A.T."/>
            <person name="Otillar R."/>
            <person name="Spatafora J.W."/>
            <person name="Yadav J.S."/>
            <person name="Aerts A."/>
            <person name="Benoit I."/>
            <person name="Boyd A."/>
            <person name="Carlson A."/>
            <person name="Copeland A."/>
            <person name="Coutinho P.M."/>
            <person name="de Vries R.P."/>
            <person name="Ferreira P."/>
            <person name="Findley K."/>
            <person name="Foster B."/>
            <person name="Gaskell J."/>
            <person name="Glotzer D."/>
            <person name="Gorecki P."/>
            <person name="Heitman J."/>
            <person name="Hesse C."/>
            <person name="Hori C."/>
            <person name="Igarashi K."/>
            <person name="Jurgens J.A."/>
            <person name="Kallen N."/>
            <person name="Kersten P."/>
            <person name="Kohler A."/>
            <person name="Kuees U."/>
            <person name="Kumar T.K.A."/>
            <person name="Kuo A."/>
            <person name="LaButti K."/>
            <person name="Larrondo L.F."/>
            <person name="Lindquist E."/>
            <person name="Ling A."/>
            <person name="Lombard V."/>
            <person name="Lucas S."/>
            <person name="Lundell T."/>
            <person name="Martin R."/>
            <person name="McLaughlin D.J."/>
            <person name="Morgenstern I."/>
            <person name="Morin E."/>
            <person name="Murat C."/>
            <person name="Nagy L.G."/>
            <person name="Nolan M."/>
            <person name="Ohm R.A."/>
            <person name="Patyshakuliyeva A."/>
            <person name="Rokas A."/>
            <person name="Ruiz-Duenas F.J."/>
            <person name="Sabat G."/>
            <person name="Salamov A."/>
            <person name="Samejima M."/>
            <person name="Schmutz J."/>
            <person name="Slot J.C."/>
            <person name="St John F."/>
            <person name="Stenlid J."/>
            <person name="Sun H."/>
            <person name="Sun S."/>
            <person name="Syed K."/>
            <person name="Tsang A."/>
            <person name="Wiebenga A."/>
            <person name="Young D."/>
            <person name="Pisabarro A."/>
            <person name="Eastwood D.C."/>
            <person name="Martin F."/>
            <person name="Cullen D."/>
            <person name="Grigoriev I.V."/>
            <person name="Hibbett D.S."/>
        </authorList>
    </citation>
    <scope>NUCLEOTIDE SEQUENCE</scope>
    <source>
        <strain evidence="2">FP-58527</strain>
    </source>
</reference>
<name>S8DL91_FOMSC</name>
<dbReference type="Proteomes" id="UP000015241">
    <property type="component" value="Unassembled WGS sequence"/>
</dbReference>
<dbReference type="AlphaFoldDB" id="S8DL91"/>
<dbReference type="Pfam" id="PF18759">
    <property type="entry name" value="Plavaka"/>
    <property type="match status" value="1"/>
</dbReference>
<dbReference type="HOGENOM" id="CLU_006344_4_2_1"/>
<dbReference type="EMBL" id="KE504238">
    <property type="protein sequence ID" value="EPS94296.1"/>
    <property type="molecule type" value="Genomic_DNA"/>
</dbReference>
<keyword evidence="2" id="KW-1185">Reference proteome</keyword>
<dbReference type="InParanoid" id="S8DL91"/>
<organism evidence="1 2">
    <name type="scientific">Fomitopsis schrenkii</name>
    <name type="common">Brown rot fungus</name>
    <dbReference type="NCBI Taxonomy" id="2126942"/>
    <lineage>
        <taxon>Eukaryota</taxon>
        <taxon>Fungi</taxon>
        <taxon>Dikarya</taxon>
        <taxon>Basidiomycota</taxon>
        <taxon>Agaricomycotina</taxon>
        <taxon>Agaricomycetes</taxon>
        <taxon>Polyporales</taxon>
        <taxon>Fomitopsis</taxon>
    </lineage>
</organism>